<gene>
    <name evidence="2" type="ORF">LIER_13338</name>
</gene>
<evidence type="ECO:0000313" key="3">
    <source>
        <dbReference type="Proteomes" id="UP001454036"/>
    </source>
</evidence>
<dbReference type="Proteomes" id="UP001454036">
    <property type="component" value="Unassembled WGS sequence"/>
</dbReference>
<organism evidence="2 3">
    <name type="scientific">Lithospermum erythrorhizon</name>
    <name type="common">Purple gromwell</name>
    <name type="synonym">Lithospermum officinale var. erythrorhizon</name>
    <dbReference type="NCBI Taxonomy" id="34254"/>
    <lineage>
        <taxon>Eukaryota</taxon>
        <taxon>Viridiplantae</taxon>
        <taxon>Streptophyta</taxon>
        <taxon>Embryophyta</taxon>
        <taxon>Tracheophyta</taxon>
        <taxon>Spermatophyta</taxon>
        <taxon>Magnoliopsida</taxon>
        <taxon>eudicotyledons</taxon>
        <taxon>Gunneridae</taxon>
        <taxon>Pentapetalae</taxon>
        <taxon>asterids</taxon>
        <taxon>lamiids</taxon>
        <taxon>Boraginales</taxon>
        <taxon>Boraginaceae</taxon>
        <taxon>Boraginoideae</taxon>
        <taxon>Lithospermeae</taxon>
        <taxon>Lithospermum</taxon>
    </lineage>
</organism>
<keyword evidence="3" id="KW-1185">Reference proteome</keyword>
<name>A0AAV3PX90_LITER</name>
<feature type="compositionally biased region" description="Polar residues" evidence="1">
    <location>
        <begin position="59"/>
        <end position="70"/>
    </location>
</feature>
<dbReference type="AlphaFoldDB" id="A0AAV3PX90"/>
<evidence type="ECO:0000313" key="2">
    <source>
        <dbReference type="EMBL" id="GAA0155653.1"/>
    </source>
</evidence>
<reference evidence="2 3" key="1">
    <citation type="submission" date="2024-01" db="EMBL/GenBank/DDBJ databases">
        <title>The complete chloroplast genome sequence of Lithospermum erythrorhizon: insights into the phylogenetic relationship among Boraginaceae species and the maternal lineages of purple gromwells.</title>
        <authorList>
            <person name="Okada T."/>
            <person name="Watanabe K."/>
        </authorList>
    </citation>
    <scope>NUCLEOTIDE SEQUENCE [LARGE SCALE GENOMIC DNA]</scope>
</reference>
<comment type="caution">
    <text evidence="2">The sequence shown here is derived from an EMBL/GenBank/DDBJ whole genome shotgun (WGS) entry which is preliminary data.</text>
</comment>
<dbReference type="EMBL" id="BAABME010002677">
    <property type="protein sequence ID" value="GAA0155653.1"/>
    <property type="molecule type" value="Genomic_DNA"/>
</dbReference>
<feature type="region of interest" description="Disordered" evidence="1">
    <location>
        <begin position="59"/>
        <end position="106"/>
    </location>
</feature>
<proteinExistence type="predicted"/>
<protein>
    <submittedName>
        <fullName evidence="2">Uncharacterized protein</fullName>
    </submittedName>
</protein>
<sequence length="106" mass="11949">MHLWVDYHQKSQKENAWLEPHTEDAIMKSIRHQKFNCGTRVHLQAAITHLDQKRWPTTTLPRQVKNTPGVQFTPPLASLPSRASQGGKKPLYRGGCTAKMVSSSSS</sequence>
<evidence type="ECO:0000256" key="1">
    <source>
        <dbReference type="SAM" id="MobiDB-lite"/>
    </source>
</evidence>
<accession>A0AAV3PX90</accession>